<dbReference type="Pfam" id="PF00282">
    <property type="entry name" value="Pyridoxal_deC"/>
    <property type="match status" value="1"/>
</dbReference>
<evidence type="ECO:0000256" key="3">
    <source>
        <dbReference type="ARBA" id="ARBA00023239"/>
    </source>
</evidence>
<dbReference type="GO" id="GO:0004058">
    <property type="term" value="F:aromatic-L-amino-acid decarboxylase activity"/>
    <property type="evidence" value="ECO:0007669"/>
    <property type="project" value="UniProtKB-ARBA"/>
</dbReference>
<dbReference type="NCBIfam" id="TIGR03811">
    <property type="entry name" value="tyr_de_CO2_Ent"/>
    <property type="match status" value="1"/>
</dbReference>
<dbReference type="InterPro" id="IPR022397">
    <property type="entry name" value="Tyrosine_deCO2ase_bac"/>
</dbReference>
<evidence type="ECO:0000256" key="2">
    <source>
        <dbReference type="ARBA" id="ARBA00022898"/>
    </source>
</evidence>
<geneLocation type="plasmid" evidence="8">
    <name>pTDC-B</name>
</geneLocation>
<evidence type="ECO:0000256" key="1">
    <source>
        <dbReference type="ARBA" id="ARBA00001933"/>
    </source>
</evidence>
<dbReference type="EMBL" id="AB914743">
    <property type="protein sequence ID" value="BAP29033.1"/>
    <property type="molecule type" value="Genomic_DNA"/>
</dbReference>
<protein>
    <submittedName>
        <fullName evidence="6">Tyrosine decarboxylase</fullName>
    </submittedName>
</protein>
<evidence type="ECO:0000259" key="5">
    <source>
        <dbReference type="Pfam" id="PF21391"/>
    </source>
</evidence>
<dbReference type="EMBL" id="AB914479">
    <property type="protein sequence ID" value="BAP29007.1"/>
    <property type="molecule type" value="Genomic_DNA"/>
</dbReference>
<sequence length="625" mass="70165">MTDNISKNDDLNLNALFIGDKAENADLFKSTLVKLVNEHMGWRKNYMPQDKPLISEDEKTSKSFTNTVNKMDEVLDELSVRLRTNSVPWHSPRYFGHMNSETLMPSILAYTYAMLWNGNNVAYESSPGTSQMEEEVGKDFAKLFNFDHGWGHIVADGSLACMEGLWYARNVKSLPLAMKEVKPELVAGKSDWELLNMPADEIMDILNSQDDDTIDAIKAHSARGGMDLSKLGKWLVPQTKHYSWMKAADVVGIGLDQVVPIPVDDNYRLDVNELEKTINKLVAEKTPILGVVAVAGSTEEGAVDPVDKVVELRNKLMKQGTYFYLHVDAAYGAYARALFLDEDGNFIPWDKLQEVHQKYGDFQENKEYISKDTYNAFKAISEAETVTIDPHKMGYVPYSAGGIAIRNITMRNIISYFATYVFDKRSKAPSMLGAYILEGSKAGATAAAVWTAHRVLPLNVAGYGKLIGRSIEAANRFYDFLNNLSFNINGQEIEVNPLTKPDFNMVDWTFNIKGNKDFAKMNDLNLAFYQEASFVKGPIYNNDFITSHTDFAQDGYGDSPKAYVKSLGFTDADWQKEKAVGILRACVLTPLLYDKDNFAEYADKIKSAMTEKLTKIVDEKVLQTN</sequence>
<evidence type="ECO:0000313" key="7">
    <source>
        <dbReference type="EMBL" id="BAP29007.1"/>
    </source>
</evidence>
<organism evidence="6">
    <name type="scientific">Tetragenococcus halophilus</name>
    <name type="common">Pediococcus halophilus</name>
    <dbReference type="NCBI Taxonomy" id="51669"/>
    <lineage>
        <taxon>Bacteria</taxon>
        <taxon>Bacillati</taxon>
        <taxon>Bacillota</taxon>
        <taxon>Bacilli</taxon>
        <taxon>Lactobacillales</taxon>
        <taxon>Enterococcaceae</taxon>
        <taxon>Tetragenococcus</taxon>
    </lineage>
</organism>
<reference evidence="6" key="1">
    <citation type="submission" date="2001-04" db="EMBL/GenBank/DDBJ databases">
        <title>Cloning and Nucleotide Sequence of Tyrosine Decarboxylase gene from Tetragenococcus halophilus.</title>
        <authorList>
            <person name="Takahashi K."/>
        </authorList>
    </citation>
    <scope>NUCLEOTIDE SEQUENCE</scope>
</reference>
<dbReference type="EMBL" id="AB059363">
    <property type="protein sequence ID" value="BAD93616.1"/>
    <property type="molecule type" value="Genomic_DNA"/>
</dbReference>
<evidence type="ECO:0000256" key="4">
    <source>
        <dbReference type="PIRSR" id="PIRSR602129-50"/>
    </source>
</evidence>
<evidence type="ECO:0000313" key="6">
    <source>
        <dbReference type="EMBL" id="BAD93616.1"/>
    </source>
</evidence>
<reference evidence="7" key="2">
    <citation type="journal article" date="2014" name="Fish. Sci.">
        <title>Analysis of plasmids encoding the tyrosine decarboxylase gene in Tetragenococcus halophilus isolated from fish sauce.</title>
        <authorList>
            <person name="Satomi M."/>
            <person name="Shozen K."/>
            <person name="Furutani A."/>
            <person name="Fukui Y."/>
            <person name="Kimura M."/>
            <person name="Yasuike M."/>
            <person name="Funatsu Y."/>
            <person name="Yano Y."/>
        </authorList>
    </citation>
    <scope>NUCLEOTIDE SEQUENCE</scope>
    <source>
        <strain evidence="7">TyrA</strain>
        <strain evidence="8">TyrB</strain>
        <plasmid evidence="7">pTDC-A</plasmid>
        <plasmid evidence="8">pTDC-B</plasmid>
    </source>
</reference>
<dbReference type="GO" id="GO:0019752">
    <property type="term" value="P:carboxylic acid metabolic process"/>
    <property type="evidence" value="ECO:0007669"/>
    <property type="project" value="InterPro"/>
</dbReference>
<keyword evidence="2 4" id="KW-0663">Pyridoxal phosphate</keyword>
<dbReference type="PANTHER" id="PTHR42735:SF4">
    <property type="entry name" value="PYRIDOXAL PHOSPHATE-DEPENDENT DECARBOXYLASE FAMILY PROTEIN"/>
    <property type="match status" value="1"/>
</dbReference>
<dbReference type="Pfam" id="PF21391">
    <property type="entry name" value="tyr_de_CO2_C"/>
    <property type="match status" value="1"/>
</dbReference>
<dbReference type="GO" id="GO:0030170">
    <property type="term" value="F:pyridoxal phosphate binding"/>
    <property type="evidence" value="ECO:0007669"/>
    <property type="project" value="InterPro"/>
</dbReference>
<name>Q58A61_TETHA</name>
<proteinExistence type="predicted"/>
<dbReference type="InterPro" id="IPR050477">
    <property type="entry name" value="GrpII_AminoAcid_Decarb"/>
</dbReference>
<evidence type="ECO:0000313" key="8">
    <source>
        <dbReference type="EMBL" id="BAP29033.1"/>
    </source>
</evidence>
<keyword evidence="7" id="KW-0614">Plasmid</keyword>
<dbReference type="InterPro" id="IPR002129">
    <property type="entry name" value="PyrdxlP-dep_de-COase"/>
</dbReference>
<dbReference type="InterPro" id="IPR015421">
    <property type="entry name" value="PyrdxlP-dep_Trfase_major"/>
</dbReference>
<dbReference type="RefSeq" id="WP_031944088.1">
    <property type="nucleotide sequence ID" value="NC_024990.1"/>
</dbReference>
<dbReference type="Gene3D" id="3.40.640.10">
    <property type="entry name" value="Type I PLP-dependent aspartate aminotransferase-like (Major domain)"/>
    <property type="match status" value="1"/>
</dbReference>
<geneLocation type="plasmid" evidence="7">
    <name>pTDC-A</name>
</geneLocation>
<feature type="domain" description="L-tyrosine decarboxylase C-terminal" evidence="5">
    <location>
        <begin position="473"/>
        <end position="613"/>
    </location>
</feature>
<dbReference type="InterPro" id="IPR049373">
    <property type="entry name" value="TyrDC_C"/>
</dbReference>
<keyword evidence="3" id="KW-0456">Lyase</keyword>
<dbReference type="PANTHER" id="PTHR42735">
    <property type="match status" value="1"/>
</dbReference>
<dbReference type="AlphaFoldDB" id="Q58A61"/>
<accession>Q58A61</accession>
<feature type="modified residue" description="N6-(pyridoxal phosphate)lysine" evidence="4">
    <location>
        <position position="392"/>
    </location>
</feature>
<gene>
    <name evidence="6" type="primary">tdc</name>
    <name evidence="7" type="synonym">tdcA</name>
</gene>
<dbReference type="InterPro" id="IPR015424">
    <property type="entry name" value="PyrdxlP-dep_Trfase"/>
</dbReference>
<comment type="cofactor">
    <cofactor evidence="1 4">
        <name>pyridoxal 5'-phosphate</name>
        <dbReference type="ChEBI" id="CHEBI:597326"/>
    </cofactor>
</comment>
<dbReference type="SUPFAM" id="SSF53383">
    <property type="entry name" value="PLP-dependent transferases"/>
    <property type="match status" value="1"/>
</dbReference>